<dbReference type="InterPro" id="IPR003500">
    <property type="entry name" value="RpiB_LacA_LacB"/>
</dbReference>
<protein>
    <submittedName>
        <fullName evidence="10">RpiB/LacA/LacB family sugar-phosphate isomerase</fullName>
    </submittedName>
</protein>
<keyword evidence="4" id="KW-0813">Transport</keyword>
<comment type="subcellular location">
    <subcellularLocation>
        <location evidence="1">Cell outer membrane</location>
    </subcellularLocation>
</comment>
<dbReference type="GO" id="GO:0015288">
    <property type="term" value="F:porin activity"/>
    <property type="evidence" value="ECO:0007669"/>
    <property type="project" value="TreeGrafter"/>
</dbReference>
<keyword evidence="6" id="KW-0812">Transmembrane</keyword>
<evidence type="ECO:0000256" key="9">
    <source>
        <dbReference type="SAM" id="Coils"/>
    </source>
</evidence>
<keyword evidence="8" id="KW-0998">Cell outer membrane</keyword>
<dbReference type="Proteomes" id="UP001238163">
    <property type="component" value="Unassembled WGS sequence"/>
</dbReference>
<comment type="similarity">
    <text evidence="3">Belongs to the LacAB/RpiB family.</text>
</comment>
<dbReference type="EMBL" id="JAUSVL010000001">
    <property type="protein sequence ID" value="MDQ0290299.1"/>
    <property type="molecule type" value="Genomic_DNA"/>
</dbReference>
<keyword evidence="5" id="KW-1134">Transmembrane beta strand</keyword>
<dbReference type="InterPro" id="IPR003423">
    <property type="entry name" value="OMP_efflux"/>
</dbReference>
<organism evidence="10 11">
    <name type="scientific">Oligosphaera ethanolica</name>
    <dbReference type="NCBI Taxonomy" id="760260"/>
    <lineage>
        <taxon>Bacteria</taxon>
        <taxon>Pseudomonadati</taxon>
        <taxon>Lentisphaerota</taxon>
        <taxon>Oligosphaeria</taxon>
        <taxon>Oligosphaerales</taxon>
        <taxon>Oligosphaeraceae</taxon>
        <taxon>Oligosphaera</taxon>
    </lineage>
</organism>
<name>A0AAE3VHK2_9BACT</name>
<dbReference type="SUPFAM" id="SSF56954">
    <property type="entry name" value="Outer membrane efflux proteins (OEP)"/>
    <property type="match status" value="1"/>
</dbReference>
<dbReference type="GO" id="GO:0015562">
    <property type="term" value="F:efflux transmembrane transporter activity"/>
    <property type="evidence" value="ECO:0007669"/>
    <property type="project" value="InterPro"/>
</dbReference>
<keyword evidence="10" id="KW-0413">Isomerase</keyword>
<gene>
    <name evidence="10" type="ORF">J3R75_002406</name>
</gene>
<comment type="caution">
    <text evidence="10">The sequence shown here is derived from an EMBL/GenBank/DDBJ whole genome shotgun (WGS) entry which is preliminary data.</text>
</comment>
<evidence type="ECO:0000256" key="3">
    <source>
        <dbReference type="ARBA" id="ARBA00008754"/>
    </source>
</evidence>
<dbReference type="RefSeq" id="WP_307261736.1">
    <property type="nucleotide sequence ID" value="NZ_JAUSVL010000001.1"/>
</dbReference>
<dbReference type="SUPFAM" id="SSF89623">
    <property type="entry name" value="Ribose/Galactose isomerase RpiB/AlsB"/>
    <property type="match status" value="1"/>
</dbReference>
<dbReference type="GO" id="GO:0009279">
    <property type="term" value="C:cell outer membrane"/>
    <property type="evidence" value="ECO:0007669"/>
    <property type="project" value="UniProtKB-SubCell"/>
</dbReference>
<keyword evidence="11" id="KW-1185">Reference proteome</keyword>
<dbReference type="AlphaFoldDB" id="A0AAE3VHK2"/>
<feature type="coiled-coil region" evidence="9">
    <location>
        <begin position="470"/>
        <end position="500"/>
    </location>
</feature>
<dbReference type="InterPro" id="IPR051906">
    <property type="entry name" value="TolC-like"/>
</dbReference>
<sequence length="664" mass="71311">MKNGHEIRQPRWRAWRMGLATALAMVVGLAGVAMGASATAGSAPSVKRVIAIGSVAKAFALKEAVEQDLLAAGHEVIDKGCHRADDTVSYTAIGEAVAHELYAGRAEFGVVFCNFGCSALTGVSKFKGVIAFACESDQPAEMSRRANGANVLCLGQSTVTVEEAKAIVRRFISTEFVSDSAEDAVSVARRQASATVKNRGEVPRHDVCALPLDMMTPNASVTTGVAGGETAVMIVGDGEDGAGGLDLSQCIAMALANNPGLSRESWQVRGAESAHDVVKAARLPQLAAQAGASFYREDRMISPRREGDASVLAFSDELASAQLVMQLPLYTGGRLRSSVLAAELTSQAMRRQFAHSRAELVFNVSSLYYAILRQREHIGSLEFARGVLERHRQVMTDMLAARKAAQVDVLRTEVRLADLEQQLLRETYRQDVQCMAMAALLGIEGGCDNFHVNGQLSARSDVVSDADFLLQDALASRADYQALLARVEAQRQQVRAARARRYPDLSFRASYGNSWDMEDSEANEVGELGVVVSMPLFSGGGISAAIAREQALLLAAEESLRESRLRIQVELQSALADIHSTHARYDVTSKSVQQAGESLRIEQEKYKQGKGSITDVLDAQSALLSLQTSCYAALADWNTALARLTLVSGRYDDAPREDAGAAAH</sequence>
<dbReference type="Gene3D" id="3.40.1400.10">
    <property type="entry name" value="Sugar-phosphate isomerase, RpiB/LacA/LacB"/>
    <property type="match status" value="1"/>
</dbReference>
<evidence type="ECO:0000256" key="7">
    <source>
        <dbReference type="ARBA" id="ARBA00023136"/>
    </source>
</evidence>
<keyword evidence="7" id="KW-0472">Membrane</keyword>
<dbReference type="GO" id="GO:1990281">
    <property type="term" value="C:efflux pump complex"/>
    <property type="evidence" value="ECO:0007669"/>
    <property type="project" value="TreeGrafter"/>
</dbReference>
<dbReference type="PANTHER" id="PTHR30026">
    <property type="entry name" value="OUTER MEMBRANE PROTEIN TOLC"/>
    <property type="match status" value="1"/>
</dbReference>
<comment type="similarity">
    <text evidence="2">Belongs to the outer membrane factor (OMF) (TC 1.B.17) family.</text>
</comment>
<evidence type="ECO:0000256" key="4">
    <source>
        <dbReference type="ARBA" id="ARBA00022448"/>
    </source>
</evidence>
<evidence type="ECO:0000256" key="1">
    <source>
        <dbReference type="ARBA" id="ARBA00004442"/>
    </source>
</evidence>
<dbReference type="GO" id="GO:0005975">
    <property type="term" value="P:carbohydrate metabolic process"/>
    <property type="evidence" value="ECO:0007669"/>
    <property type="project" value="InterPro"/>
</dbReference>
<evidence type="ECO:0000313" key="10">
    <source>
        <dbReference type="EMBL" id="MDQ0290299.1"/>
    </source>
</evidence>
<evidence type="ECO:0000313" key="11">
    <source>
        <dbReference type="Proteomes" id="UP001238163"/>
    </source>
</evidence>
<evidence type="ECO:0000256" key="6">
    <source>
        <dbReference type="ARBA" id="ARBA00022692"/>
    </source>
</evidence>
<keyword evidence="9" id="KW-0175">Coiled coil</keyword>
<proteinExistence type="inferred from homology"/>
<dbReference type="InterPro" id="IPR036569">
    <property type="entry name" value="RpiB_LacA_LacB_sf"/>
</dbReference>
<dbReference type="Pfam" id="PF02321">
    <property type="entry name" value="OEP"/>
    <property type="match status" value="2"/>
</dbReference>
<dbReference type="GO" id="GO:0016861">
    <property type="term" value="F:intramolecular oxidoreductase activity, interconverting aldoses and ketoses"/>
    <property type="evidence" value="ECO:0007669"/>
    <property type="project" value="UniProtKB-ARBA"/>
</dbReference>
<dbReference type="Pfam" id="PF02502">
    <property type="entry name" value="LacAB_rpiB"/>
    <property type="match status" value="1"/>
</dbReference>
<reference evidence="10" key="1">
    <citation type="submission" date="2023-07" db="EMBL/GenBank/DDBJ databases">
        <title>Genomic Encyclopedia of Type Strains, Phase IV (KMG-IV): sequencing the most valuable type-strain genomes for metagenomic binning, comparative biology and taxonomic classification.</title>
        <authorList>
            <person name="Goeker M."/>
        </authorList>
    </citation>
    <scope>NUCLEOTIDE SEQUENCE</scope>
    <source>
        <strain evidence="10">DSM 24202</strain>
    </source>
</reference>
<evidence type="ECO:0000256" key="5">
    <source>
        <dbReference type="ARBA" id="ARBA00022452"/>
    </source>
</evidence>
<evidence type="ECO:0000256" key="2">
    <source>
        <dbReference type="ARBA" id="ARBA00007613"/>
    </source>
</evidence>
<evidence type="ECO:0000256" key="8">
    <source>
        <dbReference type="ARBA" id="ARBA00023237"/>
    </source>
</evidence>
<dbReference type="Gene3D" id="1.20.1600.10">
    <property type="entry name" value="Outer membrane efflux proteins (OEP)"/>
    <property type="match status" value="1"/>
</dbReference>
<dbReference type="PANTHER" id="PTHR30026:SF20">
    <property type="entry name" value="OUTER MEMBRANE PROTEIN TOLC"/>
    <property type="match status" value="1"/>
</dbReference>
<accession>A0AAE3VHK2</accession>